<evidence type="ECO:0000256" key="2">
    <source>
        <dbReference type="SAM" id="Phobius"/>
    </source>
</evidence>
<dbReference type="PANTHER" id="PTHR34675">
    <property type="entry name" value="PROTEIN TRIGALACTOSYLDIACYLGLYCEROL 2, CHLOROPLASTIC"/>
    <property type="match status" value="1"/>
</dbReference>
<keyword evidence="5" id="KW-1185">Reference proteome</keyword>
<dbReference type="Pfam" id="PF02470">
    <property type="entry name" value="MlaD"/>
    <property type="match status" value="1"/>
</dbReference>
<evidence type="ECO:0000259" key="3">
    <source>
        <dbReference type="Pfam" id="PF02470"/>
    </source>
</evidence>
<name>A0A2P6U4Z9_CHLSO</name>
<evidence type="ECO:0000313" key="5">
    <source>
        <dbReference type="Proteomes" id="UP000239899"/>
    </source>
</evidence>
<accession>A0A2P6U4Z9</accession>
<dbReference type="Gene3D" id="3.90.550.10">
    <property type="entry name" value="Spore Coat Polysaccharide Biosynthesis Protein SpsA, Chain A"/>
    <property type="match status" value="1"/>
</dbReference>
<dbReference type="PANTHER" id="PTHR34675:SF1">
    <property type="entry name" value="PROTEIN TRIGALACTOSYLDIACYLGLYCEROL 2, CHLOROPLASTIC"/>
    <property type="match status" value="1"/>
</dbReference>
<dbReference type="EMBL" id="LHPG02000001">
    <property type="protein sequence ID" value="PRW61396.1"/>
    <property type="molecule type" value="Genomic_DNA"/>
</dbReference>
<dbReference type="InterPro" id="IPR003399">
    <property type="entry name" value="Mce/MlaD"/>
</dbReference>
<dbReference type="OrthoDB" id="1924069at2759"/>
<feature type="coiled-coil region" evidence="1">
    <location>
        <begin position="213"/>
        <end position="260"/>
    </location>
</feature>
<feature type="domain" description="Mce/MlaD" evidence="3">
    <location>
        <begin position="35"/>
        <end position="110"/>
    </location>
</feature>
<reference evidence="4 5" key="1">
    <citation type="journal article" date="2018" name="Plant J.">
        <title>Genome sequences of Chlorella sorokiniana UTEX 1602 and Micractinium conductrix SAG 241.80: implications to maltose excretion by a green alga.</title>
        <authorList>
            <person name="Arriola M.B."/>
            <person name="Velmurugan N."/>
            <person name="Zhang Y."/>
            <person name="Plunkett M.H."/>
            <person name="Hondzo H."/>
            <person name="Barney B.M."/>
        </authorList>
    </citation>
    <scope>NUCLEOTIDE SEQUENCE [LARGE SCALE GENOMIC DNA]</scope>
    <source>
        <strain evidence="5">UTEX 1602</strain>
    </source>
</reference>
<keyword evidence="2" id="KW-0812">Transmembrane</keyword>
<dbReference type="Gene3D" id="3.40.50.11350">
    <property type="match status" value="1"/>
</dbReference>
<keyword evidence="2" id="KW-0472">Membrane</keyword>
<evidence type="ECO:0000313" key="4">
    <source>
        <dbReference type="EMBL" id="PRW61396.1"/>
    </source>
</evidence>
<dbReference type="InterPro" id="IPR039342">
    <property type="entry name" value="TGD2-like"/>
</dbReference>
<dbReference type="InterPro" id="IPR029044">
    <property type="entry name" value="Nucleotide-diphossugar_trans"/>
</dbReference>
<dbReference type="AlphaFoldDB" id="A0A2P6U4Z9"/>
<dbReference type="GO" id="GO:0005319">
    <property type="term" value="F:lipid transporter activity"/>
    <property type="evidence" value="ECO:0007669"/>
    <property type="project" value="TreeGrafter"/>
</dbReference>
<feature type="transmembrane region" description="Helical" evidence="2">
    <location>
        <begin position="6"/>
        <end position="24"/>
    </location>
</feature>
<dbReference type="GO" id="GO:0009706">
    <property type="term" value="C:chloroplast inner membrane"/>
    <property type="evidence" value="ECO:0007669"/>
    <property type="project" value="TreeGrafter"/>
</dbReference>
<comment type="caution">
    <text evidence="4">The sequence shown here is derived from an EMBL/GenBank/DDBJ whole genome shotgun (WGS) entry which is preliminary data.</text>
</comment>
<keyword evidence="1" id="KW-0175">Coiled coil</keyword>
<sequence>MTQGGVGLFVFSGIGFALMLIAWARGGQLGRRGQGYQAILEFPVACGITVGTPVRIRGVPVGGVLSVQPSLEKVDVLVEMKDATTVIPRNSLIEANQSGLIAEPLIDITPQAPVPQYKANPLDEDCEKEGLVVCHQGRIRGERGVALDDLVYLCTKLARQMDNQGVDKVFEAMEAAREAIEDAKPLLQQAVKLSDEILPLLSELRAGNLVGNVEALTQVAAEAAADIQRLQTEVLTENNVKALRESVQTLTKTLQHIERITGDLGGLTSDKRRGAALKFWLGPGALYSDGAPEHVQEARIRLSLLSGMVLAAELNRTLLLPQLQMGGRIVDFGEVFDVDRLTAGMLQHGVHLSQLPSGSRRAVHLNLASSHDAVGALQQHAFAQLVSVSCPAFQVPADLFAKHEQLVFAAAKALKPRQPMLNTLLRVKQHLENLSASRRFNVLHLRANADWVQQCELWERSNGGHRVDNCMNHTRTVGDRLEVHNVDTQVPLLLVLGQGSTDQEMVQKAVANLENKGYQLAVWGDVPGTRGFQTPLTVEAAAMVQHYLALDAHQFVGNSVAVADALLIMERWHAGQYATYYNGGNIPLEGYVPLFPMPWVFTYNDWSVGTEYEYMLKAAVMSAIQVGRVKPFCMFTGSKDSPVYQWLASKGITMIQHTPKWKDALIRESRTGNLTPEDKKHLSHLYKNTGALVGAYLRIDIPKLPQLDQYNYVLFTDCDVYFRKRMKLINWGSPLPAAIGMGYERFDLFPYNNGVMLWNMPFMRKTNDEFVEWILNQHNGLHYGKYSAVDQGAFNQFYESEIKGKPLSRKFNAMIYHGFREDALIVHLHGPKPNHYLEWMRTGNCSFGDMCNLGIYGDGTGGVGRGGGGLCKYVAEYCQYVPEWTVMHKLDRLCSNLLAGTWHPKF</sequence>
<organism evidence="4 5">
    <name type="scientific">Chlorella sorokiniana</name>
    <name type="common">Freshwater green alga</name>
    <dbReference type="NCBI Taxonomy" id="3076"/>
    <lineage>
        <taxon>Eukaryota</taxon>
        <taxon>Viridiplantae</taxon>
        <taxon>Chlorophyta</taxon>
        <taxon>core chlorophytes</taxon>
        <taxon>Trebouxiophyceae</taxon>
        <taxon>Chlorellales</taxon>
        <taxon>Chlorellaceae</taxon>
        <taxon>Chlorella clade</taxon>
        <taxon>Chlorella</taxon>
    </lineage>
</organism>
<dbReference type="Proteomes" id="UP000239899">
    <property type="component" value="Unassembled WGS sequence"/>
</dbReference>
<dbReference type="SUPFAM" id="SSF53448">
    <property type="entry name" value="Nucleotide-diphospho-sugar transferases"/>
    <property type="match status" value="1"/>
</dbReference>
<proteinExistence type="predicted"/>
<evidence type="ECO:0000256" key="1">
    <source>
        <dbReference type="SAM" id="Coils"/>
    </source>
</evidence>
<protein>
    <submittedName>
        <fullName evidence="4">TRIGALACTOSYLDIACYLGLYCEROL chloroplastic</fullName>
    </submittedName>
</protein>
<dbReference type="STRING" id="3076.A0A2P6U4Z9"/>
<keyword evidence="2" id="KW-1133">Transmembrane helix</keyword>
<gene>
    <name evidence="4" type="ORF">C2E21_0297</name>
</gene>
<dbReference type="GO" id="GO:0005543">
    <property type="term" value="F:phospholipid binding"/>
    <property type="evidence" value="ECO:0007669"/>
    <property type="project" value="TreeGrafter"/>
</dbReference>